<dbReference type="GO" id="GO:0008726">
    <property type="term" value="F:alkanesulfonate monooxygenase activity"/>
    <property type="evidence" value="ECO:0007669"/>
    <property type="project" value="TreeGrafter"/>
</dbReference>
<keyword evidence="1" id="KW-0285">Flavoprotein</keyword>
<dbReference type="KEGG" id="amq:AMETH_4275"/>
<gene>
    <name evidence="7" type="ORF">AMETH_4275</name>
</gene>
<feature type="region of interest" description="Disordered" evidence="5">
    <location>
        <begin position="256"/>
        <end position="310"/>
    </location>
</feature>
<dbReference type="AlphaFoldDB" id="A0A076N305"/>
<dbReference type="InterPro" id="IPR036661">
    <property type="entry name" value="Luciferase-like_sf"/>
</dbReference>
<accession>A0A076N305</accession>
<dbReference type="PATRIC" id="fig|1068978.7.peg.4578"/>
<dbReference type="PANTHER" id="PTHR42847">
    <property type="entry name" value="ALKANESULFONATE MONOOXYGENASE"/>
    <property type="match status" value="1"/>
</dbReference>
<keyword evidence="4" id="KW-0503">Monooxygenase</keyword>
<feature type="compositionally biased region" description="Low complexity" evidence="5">
    <location>
        <begin position="287"/>
        <end position="296"/>
    </location>
</feature>
<dbReference type="Proteomes" id="UP000062973">
    <property type="component" value="Chromosome"/>
</dbReference>
<dbReference type="Pfam" id="PF00296">
    <property type="entry name" value="Bac_luciferase"/>
    <property type="match status" value="1"/>
</dbReference>
<evidence type="ECO:0000256" key="1">
    <source>
        <dbReference type="ARBA" id="ARBA00022630"/>
    </source>
</evidence>
<dbReference type="Gene3D" id="3.20.20.30">
    <property type="entry name" value="Luciferase-like domain"/>
    <property type="match status" value="1"/>
</dbReference>
<dbReference type="HOGENOM" id="CLU_812908_0_0_11"/>
<evidence type="ECO:0000313" key="7">
    <source>
        <dbReference type="EMBL" id="AIJ24367.1"/>
    </source>
</evidence>
<dbReference type="SUPFAM" id="SSF51679">
    <property type="entry name" value="Bacterial luciferase-like"/>
    <property type="match status" value="1"/>
</dbReference>
<feature type="compositionally biased region" description="Basic residues" evidence="5">
    <location>
        <begin position="297"/>
        <end position="306"/>
    </location>
</feature>
<dbReference type="InterPro" id="IPR011251">
    <property type="entry name" value="Luciferase-like_dom"/>
</dbReference>
<sequence length="341" mass="37188">MAELYPAPFYEPFTTLSWLAGVTERIRLGTTVLVLPYRHPLLTARMAANLNALSGGRLVLGVGVGWARQEFAALGVPFERRGALTDEYLDALREAWADPGYRTAQIPVWIGGNSPAAMRRAVRRGEPWHPLRFAPEWFRSATGKLKAMAAEAGQPQLVPRIALRLSGQPITGERLAGEGTIEQIVADIEELRVLGAETVVLDPFGGDPAETLRPQAAWQALATVRANLEGCCPTTRSTCGVRSNWPARPGRRAIRRSARCWSVPTGGSSPRTATRRSPTGTSPPTPSRNSPAGRRASWTRRRRRAPRCTPAASRAGCARARWRGPGWGAWCSRCPASSWRA</sequence>
<evidence type="ECO:0000259" key="6">
    <source>
        <dbReference type="Pfam" id="PF00296"/>
    </source>
</evidence>
<dbReference type="InterPro" id="IPR050172">
    <property type="entry name" value="SsuD_RutA_monooxygenase"/>
</dbReference>
<evidence type="ECO:0000256" key="3">
    <source>
        <dbReference type="ARBA" id="ARBA00023002"/>
    </source>
</evidence>
<dbReference type="eggNOG" id="COG2141">
    <property type="taxonomic scope" value="Bacteria"/>
</dbReference>
<dbReference type="EMBL" id="CP009110">
    <property type="protein sequence ID" value="AIJ24367.1"/>
    <property type="molecule type" value="Genomic_DNA"/>
</dbReference>
<evidence type="ECO:0000256" key="5">
    <source>
        <dbReference type="SAM" id="MobiDB-lite"/>
    </source>
</evidence>
<dbReference type="STRING" id="1068978.AMETH_4275"/>
<feature type="domain" description="Luciferase-like" evidence="6">
    <location>
        <begin position="10"/>
        <end position="163"/>
    </location>
</feature>
<feature type="compositionally biased region" description="Low complexity" evidence="5">
    <location>
        <begin position="265"/>
        <end position="280"/>
    </location>
</feature>
<evidence type="ECO:0000313" key="8">
    <source>
        <dbReference type="Proteomes" id="UP000062973"/>
    </source>
</evidence>
<keyword evidence="2" id="KW-0288">FMN</keyword>
<dbReference type="PANTHER" id="PTHR42847:SF4">
    <property type="entry name" value="ALKANESULFONATE MONOOXYGENASE-RELATED"/>
    <property type="match status" value="1"/>
</dbReference>
<protein>
    <submittedName>
        <fullName evidence="7">Coenzyme F420-dependent N5 N10-methylene tetrahydromethanopterin reductase-like protein</fullName>
    </submittedName>
</protein>
<proteinExistence type="predicted"/>
<evidence type="ECO:0000256" key="2">
    <source>
        <dbReference type="ARBA" id="ARBA00022643"/>
    </source>
</evidence>
<organism evidence="7 8">
    <name type="scientific">Amycolatopsis methanolica 239</name>
    <dbReference type="NCBI Taxonomy" id="1068978"/>
    <lineage>
        <taxon>Bacteria</taxon>
        <taxon>Bacillati</taxon>
        <taxon>Actinomycetota</taxon>
        <taxon>Actinomycetes</taxon>
        <taxon>Pseudonocardiales</taxon>
        <taxon>Pseudonocardiaceae</taxon>
        <taxon>Amycolatopsis</taxon>
        <taxon>Amycolatopsis methanolica group</taxon>
    </lineage>
</organism>
<reference evidence="7 8" key="1">
    <citation type="submission" date="2014-07" db="EMBL/GenBank/DDBJ databases">
        <title>Whole Genome Sequence of the Amycolatopsis methanolica 239.</title>
        <authorList>
            <person name="Tang B."/>
        </authorList>
    </citation>
    <scope>NUCLEOTIDE SEQUENCE [LARGE SCALE GENOMIC DNA]</scope>
    <source>
        <strain evidence="7 8">239</strain>
    </source>
</reference>
<name>A0A076N305_AMYME</name>
<evidence type="ECO:0000256" key="4">
    <source>
        <dbReference type="ARBA" id="ARBA00023033"/>
    </source>
</evidence>
<dbReference type="GO" id="GO:0046306">
    <property type="term" value="P:alkanesulfonate catabolic process"/>
    <property type="evidence" value="ECO:0007669"/>
    <property type="project" value="TreeGrafter"/>
</dbReference>
<keyword evidence="8" id="KW-1185">Reference proteome</keyword>
<keyword evidence="3" id="KW-0560">Oxidoreductase</keyword>